<gene>
    <name evidence="4" type="ORF">F6464_11115</name>
</gene>
<dbReference type="Proteomes" id="UP000490922">
    <property type="component" value="Unassembled WGS sequence"/>
</dbReference>
<name>A0A7J5ABN1_9FLAO</name>
<keyword evidence="1 2" id="KW-0732">Signal</keyword>
<evidence type="ECO:0000256" key="1">
    <source>
        <dbReference type="ARBA" id="ARBA00022729"/>
    </source>
</evidence>
<comment type="caution">
    <text evidence="4">The sequence shown here is derived from an EMBL/GenBank/DDBJ whole genome shotgun (WGS) entry which is preliminary data.</text>
</comment>
<accession>A0A7J5ABN1</accession>
<dbReference type="EMBL" id="WAEM01000006">
    <property type="protein sequence ID" value="KAB1154966.1"/>
    <property type="molecule type" value="Genomic_DNA"/>
</dbReference>
<feature type="signal peptide" evidence="2">
    <location>
        <begin position="1"/>
        <end position="21"/>
    </location>
</feature>
<evidence type="ECO:0000313" key="5">
    <source>
        <dbReference type="Proteomes" id="UP000490922"/>
    </source>
</evidence>
<dbReference type="AlphaFoldDB" id="A0A7J5ABN1"/>
<reference evidence="4 5" key="1">
    <citation type="submission" date="2019-09" db="EMBL/GenBank/DDBJ databases">
        <title>Flavobacterium sp. nov., isolated from glacier ice.</title>
        <authorList>
            <person name="Liu Q."/>
        </authorList>
    </citation>
    <scope>NUCLEOTIDE SEQUENCE [LARGE SCALE GENOMIC DNA]</scope>
    <source>
        <strain evidence="4 5">NBRC 112527</strain>
    </source>
</reference>
<feature type="chain" id="PRO_5029442499" evidence="2">
    <location>
        <begin position="22"/>
        <end position="511"/>
    </location>
</feature>
<keyword evidence="5" id="KW-1185">Reference proteome</keyword>
<proteinExistence type="predicted"/>
<evidence type="ECO:0000256" key="2">
    <source>
        <dbReference type="SAM" id="SignalP"/>
    </source>
</evidence>
<dbReference type="RefSeq" id="WP_151107886.1">
    <property type="nucleotide sequence ID" value="NZ_WAEM01000006.1"/>
</dbReference>
<dbReference type="InterPro" id="IPR026444">
    <property type="entry name" value="Secre_tail"/>
</dbReference>
<feature type="domain" description="Secretion system C-terminal sorting" evidence="3">
    <location>
        <begin position="440"/>
        <end position="508"/>
    </location>
</feature>
<organism evidence="4 5">
    <name type="scientific">Flavobacterium luteum</name>
    <dbReference type="NCBI Taxonomy" id="2026654"/>
    <lineage>
        <taxon>Bacteria</taxon>
        <taxon>Pseudomonadati</taxon>
        <taxon>Bacteroidota</taxon>
        <taxon>Flavobacteriia</taxon>
        <taxon>Flavobacteriales</taxon>
        <taxon>Flavobacteriaceae</taxon>
        <taxon>Flavobacterium</taxon>
    </lineage>
</organism>
<evidence type="ECO:0000313" key="4">
    <source>
        <dbReference type="EMBL" id="KAB1154966.1"/>
    </source>
</evidence>
<dbReference type="OrthoDB" id="1401747at2"/>
<sequence>MKKLLLSCIMLVIGINVFAQASCAAAKAITANGTINAPAITGTYSNPCLGGTLNDAGTALKSIWYKYTPVSNGEITISSDLPINDGGATYSGDTRLSILSGTCTALTCIDYTDDVDPSDAVQNYLSTITVPVAAGTTYYIQWDNNWSPKKFNFTFEFIAVSCVRPGYVDIYGAGGYTTTSAKLFWDPSIGTPANYDVDWSTDTSASPGTGTIVTVPAGTLAYVEGAISGLPDSSNFRYYVRSNCGSTSQSEFQGPYFGYLAKTLPYSTDFENEITDGFGGDFSVLTTSAASTPASYADGGDGTSLYTFNDTAAASDIWGFSRAISLSAGETVTIKFKTRLWVDNSASPAVVSPMALDLTVGIAPVDTEQTTVISSFVITDDTTFTEQTATWTAIESGVYNFGFHNNSEIGAEQTYLFFDTLEFTSSLSTNNFTSNTFSVSPNPTNDIITVSSQADLINSISIKDLNGRIVKYKTFGKSSLIQMNIAELSSGMYLMNINTEKGIATKKVLKK</sequence>
<dbReference type="Pfam" id="PF18962">
    <property type="entry name" value="Por_Secre_tail"/>
    <property type="match status" value="1"/>
</dbReference>
<protein>
    <submittedName>
        <fullName evidence="4">T9SS type A sorting domain-containing protein</fullName>
    </submittedName>
</protein>
<dbReference type="NCBIfam" id="TIGR04183">
    <property type="entry name" value="Por_Secre_tail"/>
    <property type="match status" value="1"/>
</dbReference>
<evidence type="ECO:0000259" key="3">
    <source>
        <dbReference type="Pfam" id="PF18962"/>
    </source>
</evidence>